<dbReference type="OrthoDB" id="275197at2157"/>
<dbReference type="InterPro" id="IPR009075">
    <property type="entry name" value="AcylCo_DH/oxidase_C"/>
</dbReference>
<comment type="similarity">
    <text evidence="2 6">Belongs to the acyl-CoA dehydrogenase family.</text>
</comment>
<evidence type="ECO:0000313" key="11">
    <source>
        <dbReference type="EMBL" id="RFA99076.1"/>
    </source>
</evidence>
<protein>
    <submittedName>
        <fullName evidence="11">Acyl-CoA dehydrogenase</fullName>
    </submittedName>
</protein>
<accession>A0A371R4S4</accession>
<dbReference type="Pfam" id="PF02771">
    <property type="entry name" value="Acyl-CoA_dh_N"/>
    <property type="match status" value="1"/>
</dbReference>
<feature type="domain" description="Acyl-CoA oxidase/dehydrogenase middle" evidence="8">
    <location>
        <begin position="131"/>
        <end position="230"/>
    </location>
</feature>
<evidence type="ECO:0000313" key="12">
    <source>
        <dbReference type="Proteomes" id="UP000256877"/>
    </source>
</evidence>
<dbReference type="Gene3D" id="1.10.540.10">
    <property type="entry name" value="Acyl-CoA dehydrogenase/oxidase, N-terminal domain"/>
    <property type="match status" value="1"/>
</dbReference>
<evidence type="ECO:0000256" key="1">
    <source>
        <dbReference type="ARBA" id="ARBA00001974"/>
    </source>
</evidence>
<dbReference type="PANTHER" id="PTHR43884:SF12">
    <property type="entry name" value="ISOVALERYL-COA DEHYDROGENASE, MITOCHONDRIAL-RELATED"/>
    <property type="match status" value="1"/>
</dbReference>
<evidence type="ECO:0000256" key="3">
    <source>
        <dbReference type="ARBA" id="ARBA00022630"/>
    </source>
</evidence>
<dbReference type="InterPro" id="IPR006091">
    <property type="entry name" value="Acyl-CoA_Oxase/DH_mid-dom"/>
</dbReference>
<dbReference type="FunFam" id="1.20.140.10:FF:000004">
    <property type="entry name" value="Acyl-CoA dehydrogenase FadE25"/>
    <property type="match status" value="1"/>
</dbReference>
<comment type="cofactor">
    <cofactor evidence="1 6">
        <name>FAD</name>
        <dbReference type="ChEBI" id="CHEBI:57692"/>
    </cofactor>
</comment>
<dbReference type="InterPro" id="IPR009100">
    <property type="entry name" value="AcylCoA_DH/oxidase_NM_dom_sf"/>
</dbReference>
<dbReference type="SUPFAM" id="SSF47203">
    <property type="entry name" value="Acyl-CoA dehydrogenase C-terminal domain-like"/>
    <property type="match status" value="1"/>
</dbReference>
<dbReference type="InterPro" id="IPR036250">
    <property type="entry name" value="AcylCo_DH-like_C"/>
</dbReference>
<dbReference type="Proteomes" id="UP000256877">
    <property type="component" value="Unassembled WGS sequence"/>
</dbReference>
<dbReference type="FunFam" id="1.10.540.10:FF:000002">
    <property type="entry name" value="Acyl-CoA dehydrogenase FadE19"/>
    <property type="match status" value="1"/>
</dbReference>
<keyword evidence="3 6" id="KW-0285">Flavoprotein</keyword>
<name>A0A371R4S4_9CREN</name>
<dbReference type="AlphaFoldDB" id="A0A371R4S4"/>
<dbReference type="EMBL" id="NMUF01000011">
    <property type="protein sequence ID" value="RFA99076.1"/>
    <property type="molecule type" value="Genomic_DNA"/>
</dbReference>
<dbReference type="FunFam" id="2.40.110.10:FF:000001">
    <property type="entry name" value="Acyl-CoA dehydrogenase, mitochondrial"/>
    <property type="match status" value="1"/>
</dbReference>
<feature type="domain" description="Acyl-CoA dehydrogenase/oxidase N-terminal" evidence="9">
    <location>
        <begin position="16"/>
        <end position="127"/>
    </location>
</feature>
<comment type="caution">
    <text evidence="11">The sequence shown here is derived from an EMBL/GenBank/DDBJ whole genome shotgun (WGS) entry which is preliminary data.</text>
</comment>
<dbReference type="EMBL" id="NMUE01000019">
    <property type="protein sequence ID" value="RFA95750.1"/>
    <property type="molecule type" value="Genomic_DNA"/>
</dbReference>
<dbReference type="InterPro" id="IPR013786">
    <property type="entry name" value="AcylCoA_DH/ox_N"/>
</dbReference>
<dbReference type="Pfam" id="PF00441">
    <property type="entry name" value="Acyl-CoA_dh_1"/>
    <property type="match status" value="1"/>
</dbReference>
<dbReference type="GO" id="GO:0003995">
    <property type="term" value="F:acyl-CoA dehydrogenase activity"/>
    <property type="evidence" value="ECO:0007669"/>
    <property type="project" value="TreeGrafter"/>
</dbReference>
<dbReference type="PANTHER" id="PTHR43884">
    <property type="entry name" value="ACYL-COA DEHYDROGENASE"/>
    <property type="match status" value="1"/>
</dbReference>
<gene>
    <name evidence="10" type="ORF">CGL51_07060</name>
    <name evidence="11" type="ORF">CGL52_05620</name>
</gene>
<keyword evidence="4 6" id="KW-0274">FAD</keyword>
<evidence type="ECO:0000259" key="8">
    <source>
        <dbReference type="Pfam" id="PF02770"/>
    </source>
</evidence>
<evidence type="ECO:0000313" key="13">
    <source>
        <dbReference type="Proteomes" id="UP000257123"/>
    </source>
</evidence>
<dbReference type="SUPFAM" id="SSF56645">
    <property type="entry name" value="Acyl-CoA dehydrogenase NM domain-like"/>
    <property type="match status" value="1"/>
</dbReference>
<dbReference type="Proteomes" id="UP000257123">
    <property type="component" value="Unassembled WGS sequence"/>
</dbReference>
<dbReference type="Gene3D" id="2.40.110.10">
    <property type="entry name" value="Butyryl-CoA Dehydrogenase, subunit A, domain 2"/>
    <property type="match status" value="1"/>
</dbReference>
<sequence length="410" mass="46245">MVFPFDTVEDYSIVLTREHEMFRKAVREFVEREIAPRAMEIEETDEVPRDILKKIAENGFFGIGIPEKYGGQGGDHRMAVILSEEFCRVLPGLSVYFGTNELFLTPIMLFGTEEQRQKYVPPIARGEKFGAFAVTEPCCGSDVAGIQTKAEKKGDKWVINGRKAFISSSDVADFFIVLARTYPPPDKKVRYLGLTFFIVEKDTPGFKVEQCYHKMGLYGNHACELVLENVEVPDENRVGEEGMGFLYAMETFDRTRIGVAAQAVGMAQAAFEKAFQYVHQRQAFGVPIAYFQAIQFSLVEIMAKIFAARLLTYLAAKLADEDRREFTFVASLAKFYATEVAEEVISEAINLHGGVGVIRETGVERFLRSVKITQIYEGANNIQKLVAYRQLIRLLKEKGQIPDEIARLVT</sequence>
<evidence type="ECO:0000256" key="2">
    <source>
        <dbReference type="ARBA" id="ARBA00009347"/>
    </source>
</evidence>
<dbReference type="GO" id="GO:0050660">
    <property type="term" value="F:flavin adenine dinucleotide binding"/>
    <property type="evidence" value="ECO:0007669"/>
    <property type="project" value="InterPro"/>
</dbReference>
<dbReference type="Pfam" id="PF02770">
    <property type="entry name" value="Acyl-CoA_dh_M"/>
    <property type="match status" value="1"/>
</dbReference>
<dbReference type="RefSeq" id="WP_116421215.1">
    <property type="nucleotide sequence ID" value="NZ_NMUE01000019.1"/>
</dbReference>
<reference evidence="12 13" key="1">
    <citation type="submission" date="2017-07" db="EMBL/GenBank/DDBJ databases">
        <title>Draft genome sequence of aerobic hyperthermophilic archaea, Pyrobaculum aerophilum YKB31 and YKB32.</title>
        <authorList>
            <person name="Mochizuki T."/>
            <person name="Berliner A.J."/>
            <person name="Yoshida-Takashima Y."/>
            <person name="Takaki Y."/>
            <person name="Nunoura T."/>
            <person name="Takai K."/>
        </authorList>
    </citation>
    <scope>NUCLEOTIDE SEQUENCE [LARGE SCALE GENOMIC DNA]</scope>
    <source>
        <strain evidence="10 13">YKB31</strain>
        <strain evidence="11 12">YKB32</strain>
    </source>
</reference>
<evidence type="ECO:0000256" key="5">
    <source>
        <dbReference type="ARBA" id="ARBA00023002"/>
    </source>
</evidence>
<dbReference type="InterPro" id="IPR037069">
    <property type="entry name" value="AcylCoA_DH/ox_N_sf"/>
</dbReference>
<evidence type="ECO:0000256" key="4">
    <source>
        <dbReference type="ARBA" id="ARBA00022827"/>
    </source>
</evidence>
<dbReference type="Gene3D" id="1.20.140.10">
    <property type="entry name" value="Butyryl-CoA Dehydrogenase, subunit A, domain 3"/>
    <property type="match status" value="1"/>
</dbReference>
<dbReference type="InterPro" id="IPR046373">
    <property type="entry name" value="Acyl-CoA_Oxase/DH_mid-dom_sf"/>
</dbReference>
<proteinExistence type="inferred from homology"/>
<keyword evidence="5 6" id="KW-0560">Oxidoreductase</keyword>
<evidence type="ECO:0000259" key="7">
    <source>
        <dbReference type="Pfam" id="PF00441"/>
    </source>
</evidence>
<feature type="domain" description="Acyl-CoA dehydrogenase/oxidase C-terminal" evidence="7">
    <location>
        <begin position="242"/>
        <end position="391"/>
    </location>
</feature>
<evidence type="ECO:0000256" key="6">
    <source>
        <dbReference type="RuleBase" id="RU362125"/>
    </source>
</evidence>
<dbReference type="PIRSF" id="PIRSF016578">
    <property type="entry name" value="HsaA"/>
    <property type="match status" value="1"/>
</dbReference>
<evidence type="ECO:0000313" key="10">
    <source>
        <dbReference type="EMBL" id="RFA95750.1"/>
    </source>
</evidence>
<evidence type="ECO:0000259" key="9">
    <source>
        <dbReference type="Pfam" id="PF02771"/>
    </source>
</evidence>
<organism evidence="11 12">
    <name type="scientific">Pyrobaculum aerophilum</name>
    <dbReference type="NCBI Taxonomy" id="13773"/>
    <lineage>
        <taxon>Archaea</taxon>
        <taxon>Thermoproteota</taxon>
        <taxon>Thermoprotei</taxon>
        <taxon>Thermoproteales</taxon>
        <taxon>Thermoproteaceae</taxon>
        <taxon>Pyrobaculum</taxon>
    </lineage>
</organism>